<name>A0ABQ9UQ30_SAGOE</name>
<dbReference type="Proteomes" id="UP001266305">
    <property type="component" value="Unassembled WGS sequence"/>
</dbReference>
<reference evidence="2 3" key="1">
    <citation type="submission" date="2023-05" db="EMBL/GenBank/DDBJ databases">
        <title>B98-5 Cell Line De Novo Hybrid Assembly: An Optical Mapping Approach.</title>
        <authorList>
            <person name="Kananen K."/>
            <person name="Auerbach J.A."/>
            <person name="Kautto E."/>
            <person name="Blachly J.S."/>
        </authorList>
    </citation>
    <scope>NUCLEOTIDE SEQUENCE [LARGE SCALE GENOMIC DNA]</scope>
    <source>
        <strain evidence="2">B95-8</strain>
        <tissue evidence="2">Cell line</tissue>
    </source>
</reference>
<dbReference type="EMBL" id="JASSZA010000011">
    <property type="protein sequence ID" value="KAK2099183.1"/>
    <property type="molecule type" value="Genomic_DNA"/>
</dbReference>
<protein>
    <submittedName>
        <fullName evidence="2">Uncharacterized protein</fullName>
    </submittedName>
</protein>
<accession>A0ABQ9UQ30</accession>
<feature type="region of interest" description="Disordered" evidence="1">
    <location>
        <begin position="114"/>
        <end position="143"/>
    </location>
</feature>
<proteinExistence type="predicted"/>
<keyword evidence="3" id="KW-1185">Reference proteome</keyword>
<comment type="caution">
    <text evidence="2">The sequence shown here is derived from an EMBL/GenBank/DDBJ whole genome shotgun (WGS) entry which is preliminary data.</text>
</comment>
<organism evidence="2 3">
    <name type="scientific">Saguinus oedipus</name>
    <name type="common">Cotton-top tamarin</name>
    <name type="synonym">Oedipomidas oedipus</name>
    <dbReference type="NCBI Taxonomy" id="9490"/>
    <lineage>
        <taxon>Eukaryota</taxon>
        <taxon>Metazoa</taxon>
        <taxon>Chordata</taxon>
        <taxon>Craniata</taxon>
        <taxon>Vertebrata</taxon>
        <taxon>Euteleostomi</taxon>
        <taxon>Mammalia</taxon>
        <taxon>Eutheria</taxon>
        <taxon>Euarchontoglires</taxon>
        <taxon>Primates</taxon>
        <taxon>Haplorrhini</taxon>
        <taxon>Platyrrhini</taxon>
        <taxon>Cebidae</taxon>
        <taxon>Callitrichinae</taxon>
        <taxon>Saguinus</taxon>
    </lineage>
</organism>
<evidence type="ECO:0000313" key="2">
    <source>
        <dbReference type="EMBL" id="KAK2099183.1"/>
    </source>
</evidence>
<evidence type="ECO:0000256" key="1">
    <source>
        <dbReference type="SAM" id="MobiDB-lite"/>
    </source>
</evidence>
<evidence type="ECO:0000313" key="3">
    <source>
        <dbReference type="Proteomes" id="UP001266305"/>
    </source>
</evidence>
<sequence length="164" mass="18400">MPSSVLTGCEGLYCKDRGCLHGDSRALQKPHTQRHKEDERGSTRESALEETRLQPLACQGKQASTRQVGGNRFTARQDEQRPGRHGISENTPVTPITHAWRPLHLRVSSHQSQTFSTRMVPVPPATQSCGRDPRRARTRPGSTAVGQRPVLCLVWLQQTFQKDR</sequence>
<feature type="region of interest" description="Disordered" evidence="1">
    <location>
        <begin position="23"/>
        <end position="94"/>
    </location>
</feature>
<feature type="compositionally biased region" description="Basic and acidic residues" evidence="1">
    <location>
        <begin position="35"/>
        <end position="52"/>
    </location>
</feature>
<gene>
    <name evidence="2" type="ORF">P7K49_024634</name>
</gene>